<keyword evidence="1" id="KW-0175">Coiled coil</keyword>
<comment type="caution">
    <text evidence="4">The sequence shown here is derived from an EMBL/GenBank/DDBJ whole genome shotgun (WGS) entry which is preliminary data.</text>
</comment>
<sequence length="301" mass="34184">MPPINEDVYRPQSMPTGPRNVLRSNDSASLWNCTLSPGWSEEENEIFRKALMKFGIGNWAKIIESECLPGKTNAQMNLQLQRMLGQQSTAEFGGLHIDPLVIGEKNAKIQGPHIKRKNNCIVNTGGRPLREEIKARIAKNKELQVFVSSTSYEVPEEVWSKIELPKPRDVIYHYHYHSQFPFLLLNAKKEELRRLQEELRSVQEQISIIKSNNVEEDELISNMSLFSIEDDEDLELPPKKKSEASITTRKSKSVKGRPKKESTSSSKSKTKHKNTVITSSSIKKRKSNYSMSSNGSRGVDS</sequence>
<feature type="region of interest" description="Disordered" evidence="2">
    <location>
        <begin position="236"/>
        <end position="301"/>
    </location>
</feature>
<dbReference type="InterPro" id="IPR001005">
    <property type="entry name" value="SANT/Myb"/>
</dbReference>
<feature type="compositionally biased region" description="Basic residues" evidence="2">
    <location>
        <begin position="249"/>
        <end position="258"/>
    </location>
</feature>
<evidence type="ECO:0000313" key="5">
    <source>
        <dbReference type="Proteomes" id="UP000789508"/>
    </source>
</evidence>
<reference evidence="4" key="1">
    <citation type="submission" date="2021-06" db="EMBL/GenBank/DDBJ databases">
        <authorList>
            <person name="Kallberg Y."/>
            <person name="Tangrot J."/>
            <person name="Rosling A."/>
        </authorList>
    </citation>
    <scope>NUCLEOTIDE SEQUENCE</scope>
    <source>
        <strain evidence="4">FL130A</strain>
    </source>
</reference>
<feature type="region of interest" description="Disordered" evidence="2">
    <location>
        <begin position="1"/>
        <end position="21"/>
    </location>
</feature>
<evidence type="ECO:0000259" key="3">
    <source>
        <dbReference type="PROSITE" id="PS50090"/>
    </source>
</evidence>
<dbReference type="PROSITE" id="PS50090">
    <property type="entry name" value="MYB_LIKE"/>
    <property type="match status" value="1"/>
</dbReference>
<dbReference type="EMBL" id="CAJVPS010003123">
    <property type="protein sequence ID" value="CAG8582950.1"/>
    <property type="molecule type" value="Genomic_DNA"/>
</dbReference>
<name>A0A9N9G5I8_9GLOM</name>
<feature type="domain" description="Myb-like" evidence="3">
    <location>
        <begin position="39"/>
        <end position="84"/>
    </location>
</feature>
<dbReference type="PANTHER" id="PTHR41733">
    <property type="entry name" value="UBIQUITIN-ASSOCIATED/TRANSLATION ELONGATION FACTOR EF1B, N-TERMINAL, EUKARYOTE"/>
    <property type="match status" value="1"/>
</dbReference>
<evidence type="ECO:0000313" key="4">
    <source>
        <dbReference type="EMBL" id="CAG8582950.1"/>
    </source>
</evidence>
<evidence type="ECO:0000256" key="1">
    <source>
        <dbReference type="SAM" id="Coils"/>
    </source>
</evidence>
<feature type="non-terminal residue" evidence="4">
    <location>
        <position position="301"/>
    </location>
</feature>
<evidence type="ECO:0000256" key="2">
    <source>
        <dbReference type="SAM" id="MobiDB-lite"/>
    </source>
</evidence>
<dbReference type="CDD" id="cd00167">
    <property type="entry name" value="SANT"/>
    <property type="match status" value="1"/>
</dbReference>
<organism evidence="4 5">
    <name type="scientific">Ambispora leptoticha</name>
    <dbReference type="NCBI Taxonomy" id="144679"/>
    <lineage>
        <taxon>Eukaryota</taxon>
        <taxon>Fungi</taxon>
        <taxon>Fungi incertae sedis</taxon>
        <taxon>Mucoromycota</taxon>
        <taxon>Glomeromycotina</taxon>
        <taxon>Glomeromycetes</taxon>
        <taxon>Archaeosporales</taxon>
        <taxon>Ambisporaceae</taxon>
        <taxon>Ambispora</taxon>
    </lineage>
</organism>
<keyword evidence="5" id="KW-1185">Reference proteome</keyword>
<dbReference type="OrthoDB" id="608866at2759"/>
<dbReference type="InterPro" id="IPR009057">
    <property type="entry name" value="Homeodomain-like_sf"/>
</dbReference>
<protein>
    <submittedName>
        <fullName evidence="4">10940_t:CDS:1</fullName>
    </submittedName>
</protein>
<feature type="compositionally biased region" description="Polar residues" evidence="2">
    <location>
        <begin position="288"/>
        <end position="301"/>
    </location>
</feature>
<gene>
    <name evidence="4" type="ORF">ALEPTO_LOCUS7350</name>
</gene>
<feature type="coiled-coil region" evidence="1">
    <location>
        <begin position="185"/>
        <end position="212"/>
    </location>
</feature>
<dbReference type="AlphaFoldDB" id="A0A9N9G5I8"/>
<dbReference type="Pfam" id="PF00249">
    <property type="entry name" value="Myb_DNA-binding"/>
    <property type="match status" value="1"/>
</dbReference>
<proteinExistence type="predicted"/>
<accession>A0A9N9G5I8</accession>
<dbReference type="PANTHER" id="PTHR41733:SF1">
    <property type="entry name" value="CHROMOSOME UNDETERMINED SCAFFOLD_30, WHOLE GENOME SHOTGUN SEQUENCE"/>
    <property type="match status" value="1"/>
</dbReference>
<dbReference type="Gene3D" id="1.10.10.60">
    <property type="entry name" value="Homeodomain-like"/>
    <property type="match status" value="1"/>
</dbReference>
<dbReference type="SUPFAM" id="SSF46689">
    <property type="entry name" value="Homeodomain-like"/>
    <property type="match status" value="1"/>
</dbReference>
<dbReference type="Proteomes" id="UP000789508">
    <property type="component" value="Unassembled WGS sequence"/>
</dbReference>